<dbReference type="Pfam" id="PF00096">
    <property type="entry name" value="zf-C2H2"/>
    <property type="match status" value="2"/>
</dbReference>
<feature type="compositionally biased region" description="Basic residues" evidence="16">
    <location>
        <begin position="332"/>
        <end position="352"/>
    </location>
</feature>
<feature type="compositionally biased region" description="Basic residues" evidence="16">
    <location>
        <begin position="511"/>
        <end position="535"/>
    </location>
</feature>
<evidence type="ECO:0000256" key="8">
    <source>
        <dbReference type="ARBA" id="ARBA00022833"/>
    </source>
</evidence>
<feature type="compositionally biased region" description="Acidic residues" evidence="16">
    <location>
        <begin position="1650"/>
        <end position="1670"/>
    </location>
</feature>
<dbReference type="InterPro" id="IPR050457">
    <property type="entry name" value="ZnFinger_BTB_dom_contain"/>
</dbReference>
<keyword evidence="14" id="KW-0539">Nucleus</keyword>
<reference evidence="20 21" key="1">
    <citation type="submission" date="2019-06" db="EMBL/GenBank/DDBJ databases">
        <title>Draft genomes of female and male turbot (Scophthalmus maximus).</title>
        <authorList>
            <person name="Xu H."/>
            <person name="Xu X.-W."/>
            <person name="Shao C."/>
            <person name="Chen S."/>
        </authorList>
    </citation>
    <scope>NUCLEOTIDE SEQUENCE [LARGE SCALE GENOMIC DNA]</scope>
    <source>
        <strain evidence="20">Ysfricsl-2016a</strain>
        <tissue evidence="20">Blood</tissue>
    </source>
</reference>
<feature type="domain" description="C2H2-type" evidence="19">
    <location>
        <begin position="1909"/>
        <end position="1936"/>
    </location>
</feature>
<feature type="region of interest" description="Disordered" evidence="16">
    <location>
        <begin position="1622"/>
        <end position="1713"/>
    </location>
</feature>
<feature type="region of interest" description="Disordered" evidence="16">
    <location>
        <begin position="1553"/>
        <end position="1577"/>
    </location>
</feature>
<feature type="compositionally biased region" description="Acidic residues" evidence="16">
    <location>
        <begin position="890"/>
        <end position="900"/>
    </location>
</feature>
<dbReference type="InterPro" id="IPR000210">
    <property type="entry name" value="BTB/POZ_dom"/>
</dbReference>
<feature type="compositionally biased region" description="Low complexity" evidence="16">
    <location>
        <begin position="696"/>
        <end position="735"/>
    </location>
</feature>
<evidence type="ECO:0000256" key="2">
    <source>
        <dbReference type="ARBA" id="ARBA00004123"/>
    </source>
</evidence>
<dbReference type="Gene3D" id="3.30.160.60">
    <property type="entry name" value="Classic Zinc Finger"/>
    <property type="match status" value="5"/>
</dbReference>
<feature type="compositionally biased region" description="Pro residues" evidence="16">
    <location>
        <begin position="599"/>
        <end position="609"/>
    </location>
</feature>
<feature type="compositionally biased region" description="Basic residues" evidence="16">
    <location>
        <begin position="937"/>
        <end position="953"/>
    </location>
</feature>
<keyword evidence="11" id="KW-0238">DNA-binding</keyword>
<sequence>MGVKDRPQCYFDVELNREPVGRIVFQLFSDICPKTSKNFLCLCTGERGIGKITGKKLCFKGSTFHRVVKNFMIQGGDFTEGNGRGGESIYGGYFEDENLTLKHDKAFLLSMANRGKDTNGSQFFITTKMAPHLDGVHVVFGLVISGFEVIKKVEGLKTDSASRPYADVRVMDCGQLITKSANDVLESKRKRTRHSADSSANSRESSSQFSSSAESESESDEKHKHRKHKRHAKSKRSKKRRREPQKANIDVLHFEQSSVERQVLEGENEVEVEKEHGGKREKPVVRPEEIPPVPENRFLLRRDVPSQEDKTEIVEKEESSLSVDQKPAVSKSGRKIKGRGTMRYHTPTRSKSRSASVEERGSSETPPHWKEEMKRTKVYQPPSIERWSKGDRWEDRGDSAWSQSASAELSSDRSSRRSSLRLQQNKEKKKAKHKKKAKKRKHGKKKSSKNKPPETYPSRGGAERLVSPGRKSRRSHSPTRSSSSQHHSSARKRRRSSLSSRDTRSFSRSYTRSRSRSRRGSYSRSRGLTRSRSRSPSRSLSYSRSRSRSISRYRSRSRSPSRKRSSSRSPRRRKSGKNKPNILILVGDKLPESKVTSVPRPPMAPPPESVPVIPLSDSPPPSRWKPGQKPWKPSYVHIQEVKAVLTTNAVVSSTAQAVSVTDKPQTSTTTKSLPGDSESDKASKPAGRSRSRSTRSKSYSRSYSRSQSRSYSRSRSPNQYHSRSSSNSRSDSENSQDVSSNKKNSLDEEWKEYYSSLKRITNVDKSVSLPNSQKACSVSENRTGSDHTPDISVSRRSGTEEKTKEEGSSQDPETKHCGSVPVKSFNSRSEWDSDSDKVSQSISNAPPKNPKQMALSSELLDKKLSTLTGWNSESDSENSAAKTLAISEKEEGEASSESDNDAARRTSAVSMALEQKIATAAASSSSKQSPEKPVEKHRSKKKAKRKHKHKRRSENKSGSRYSKDKGKRSKRKHQKLKETFHWQPPLEFGEEEDDDESKKEKRSPSTVGKKRPDDDGVTDKDQTVASSNKNPSSEEDRGQQRVKECINNHPKQTEPHQSSDRNSANRANLPSIKDKESLDDMDICTPEHVVEIVEPPVARDSFENTPEFILKSTSKSCDVASKDGALPHSREKSAVTSTTATTTGGRQDVAAIGTVVNFKWRPLKGTSAKQNMNVPPVPAKNIQIQQDQNPNTQGVRMEIKSQSRVRPGSLFDEVRKTARLNQRPRNKESSSEESSPSAGKTGGTSRTRAPKKSRSASRKSRSASSHRSRSRVERTVEVIQEVARIIATGDPGRTPLTATPAGVAVRAGDEGVDGVTATGVQSADPGRTAPPLAVLPGTEAALATAEPRAGCRVGTGPQSLDTLIVEKTTDFPSAEFSLVEDAALHFTCLMDRLNEQRLFQPDLCDVDIILLRQHSTFPAHKGVLAAYSPFFHSLFAQSKQLRRVDLSLDALTSQGLQQILNFIYTSKLLVSSRTVRDVLNAATLLQMNDIAASCRDLISSHSLRTTCTDMANQEGLGSGDPAAAAIPASQLYREIKQESELGRVYTREGSSPFSVRVEEAAETPSQQKQYYQKEEGTGGGVGTGSLCIVEGNGVESKSADSHTSFNRDQIIVEVNLNNQTLNVSKGSEGKSATATKTATMFGRCHNNERDSEDDEENEVEDDDAVEDDEDDLKRGDMLGQSSEEEDEEEDEEEEEEENTLNIPGLEQAAMIERPRRGTRALSMAGTTASMRQTLAEATLANQRPGGKRTRDVEGLGQKVRLEEKQHFPCKKCPRVFNNRWYLEKHMNVTHNRMQICNNCGKRFLLESELLLHQQTDCEKSIQCVTCGKAFKKLWSLHEHNKIVHGYAEKKFSCEICEKKFYTMAHVRKHMVGEWRKSVQCVPFQNCSERFQYKYQLRSHMSIHIGHKQFMCQWCGKDFNMKQYFDEHMKTHTGEKPYICEICGKSFTSRPNMKRHRRTHTGEKPYPCEVCGQRFRFSNMLKAHREKCFRVSNPMVTDGDVSTFEQSQLIPVLKNAMGKWIGPHQMRFDNGCVQYSYSCSRVVCSPVTTVIKRSCTSLPLSKERRENVVLHAMRKV</sequence>
<dbReference type="SUPFAM" id="SSF50891">
    <property type="entry name" value="Cyclophilin-like"/>
    <property type="match status" value="1"/>
</dbReference>
<dbReference type="PROSITE" id="PS50072">
    <property type="entry name" value="CSA_PPIASE_2"/>
    <property type="match status" value="1"/>
</dbReference>
<dbReference type="EMBL" id="VEVO01000017">
    <property type="protein sequence ID" value="KAF0028069.1"/>
    <property type="molecule type" value="Genomic_DNA"/>
</dbReference>
<evidence type="ECO:0000259" key="19">
    <source>
        <dbReference type="PROSITE" id="PS50157"/>
    </source>
</evidence>
<evidence type="ECO:0000256" key="16">
    <source>
        <dbReference type="SAM" id="MobiDB-lite"/>
    </source>
</evidence>
<evidence type="ECO:0000313" key="20">
    <source>
        <dbReference type="EMBL" id="KAF0028069.1"/>
    </source>
</evidence>
<evidence type="ECO:0000256" key="5">
    <source>
        <dbReference type="ARBA" id="ARBA00022723"/>
    </source>
</evidence>
<dbReference type="InterPro" id="IPR002130">
    <property type="entry name" value="Cyclophilin-type_PPIase_dom"/>
</dbReference>
<feature type="compositionally biased region" description="Polar residues" evidence="16">
    <location>
        <begin position="763"/>
        <end position="782"/>
    </location>
</feature>
<feature type="compositionally biased region" description="Basic and acidic residues" evidence="16">
    <location>
        <begin position="1010"/>
        <end position="1022"/>
    </location>
</feature>
<feature type="compositionally biased region" description="Basic and acidic residues" evidence="16">
    <location>
        <begin position="954"/>
        <end position="964"/>
    </location>
</feature>
<gene>
    <name evidence="20" type="ORF">F2P81_019156</name>
</gene>
<dbReference type="GO" id="GO:0003755">
    <property type="term" value="F:peptidyl-prolyl cis-trans isomerase activity"/>
    <property type="evidence" value="ECO:0007669"/>
    <property type="project" value="UniProtKB-KW"/>
</dbReference>
<evidence type="ECO:0000256" key="7">
    <source>
        <dbReference type="ARBA" id="ARBA00022771"/>
    </source>
</evidence>
<feature type="region of interest" description="Disordered" evidence="16">
    <location>
        <begin position="184"/>
        <end position="631"/>
    </location>
</feature>
<feature type="compositionally biased region" description="Basic and acidic residues" evidence="16">
    <location>
        <begin position="797"/>
        <end position="816"/>
    </location>
</feature>
<dbReference type="EC" id="5.2.1.8" evidence="4"/>
<dbReference type="GO" id="GO:0005634">
    <property type="term" value="C:nucleus"/>
    <property type="evidence" value="ECO:0007669"/>
    <property type="project" value="UniProtKB-SubCell"/>
</dbReference>
<comment type="caution">
    <text evidence="20">The sequence shown here is derived from an EMBL/GenBank/DDBJ whole genome shotgun (WGS) entry which is preliminary data.</text>
</comment>
<feature type="compositionally biased region" description="Basic and acidic residues" evidence="16">
    <location>
        <begin position="386"/>
        <end position="398"/>
    </location>
</feature>
<dbReference type="FunFam" id="3.30.160.60:FF:000284">
    <property type="entry name" value="Zinc finger protein 652 isoform X1"/>
    <property type="match status" value="1"/>
</dbReference>
<dbReference type="Pfam" id="PF00651">
    <property type="entry name" value="BTB"/>
    <property type="match status" value="1"/>
</dbReference>
<keyword evidence="10" id="KW-0697">Rotamase</keyword>
<feature type="domain" description="PPIase cyclophilin-type" evidence="17">
    <location>
        <begin position="10"/>
        <end position="175"/>
    </location>
</feature>
<dbReference type="Gene3D" id="2.40.100.10">
    <property type="entry name" value="Cyclophilin-like"/>
    <property type="match status" value="1"/>
</dbReference>
<evidence type="ECO:0000256" key="4">
    <source>
        <dbReference type="ARBA" id="ARBA00013194"/>
    </source>
</evidence>
<dbReference type="PRINTS" id="PR00153">
    <property type="entry name" value="CSAPPISMRASE"/>
</dbReference>
<dbReference type="PROSITE" id="PS00028">
    <property type="entry name" value="ZINC_FINGER_C2H2_1"/>
    <property type="match status" value="4"/>
</dbReference>
<comment type="catalytic activity">
    <reaction evidence="1">
        <text>[protein]-peptidylproline (omega=180) = [protein]-peptidylproline (omega=0)</text>
        <dbReference type="Rhea" id="RHEA:16237"/>
        <dbReference type="Rhea" id="RHEA-COMP:10747"/>
        <dbReference type="Rhea" id="RHEA-COMP:10748"/>
        <dbReference type="ChEBI" id="CHEBI:83833"/>
        <dbReference type="ChEBI" id="CHEBI:83834"/>
        <dbReference type="EC" id="5.2.1.8"/>
    </reaction>
</comment>
<evidence type="ECO:0000256" key="10">
    <source>
        <dbReference type="ARBA" id="ARBA00023110"/>
    </source>
</evidence>
<feature type="domain" description="C2H2-type" evidence="19">
    <location>
        <begin position="1937"/>
        <end position="1964"/>
    </location>
</feature>
<feature type="compositionally biased region" description="Low complexity" evidence="16">
    <location>
        <begin position="478"/>
        <end position="487"/>
    </location>
</feature>
<dbReference type="InterPro" id="IPR020892">
    <property type="entry name" value="Cyclophilin-type_PPIase_CS"/>
</dbReference>
<dbReference type="InterPro" id="IPR029000">
    <property type="entry name" value="Cyclophilin-like_dom_sf"/>
</dbReference>
<evidence type="ECO:0000256" key="6">
    <source>
        <dbReference type="ARBA" id="ARBA00022737"/>
    </source>
</evidence>
<dbReference type="InterPro" id="IPR013087">
    <property type="entry name" value="Znf_C2H2_type"/>
</dbReference>
<dbReference type="Pfam" id="PF00160">
    <property type="entry name" value="Pro_isomerase"/>
    <property type="match status" value="1"/>
</dbReference>
<feature type="compositionally biased region" description="Acidic residues" evidence="16">
    <location>
        <begin position="1682"/>
        <end position="1698"/>
    </location>
</feature>
<name>A0A6A4S686_SCOMX</name>
<comment type="similarity">
    <text evidence="3">Belongs to the krueppel C2H2-type zinc-finger protein family.</text>
</comment>
<keyword evidence="12" id="KW-0804">Transcription</keyword>
<evidence type="ECO:0000256" key="14">
    <source>
        <dbReference type="ARBA" id="ARBA00023242"/>
    </source>
</evidence>
<keyword evidence="6" id="KW-0677">Repeat</keyword>
<feature type="compositionally biased region" description="Polar residues" evidence="16">
    <location>
        <begin position="1182"/>
        <end position="1204"/>
    </location>
</feature>
<dbReference type="SMART" id="SM00355">
    <property type="entry name" value="ZnF_C2H2"/>
    <property type="match status" value="8"/>
</dbReference>
<keyword evidence="5" id="KW-0479">Metal-binding</keyword>
<dbReference type="InterPro" id="IPR011333">
    <property type="entry name" value="SKP1/BTB/POZ_sf"/>
</dbReference>
<feature type="compositionally biased region" description="Basic residues" evidence="16">
    <location>
        <begin position="223"/>
        <end position="243"/>
    </location>
</feature>
<evidence type="ECO:0000259" key="18">
    <source>
        <dbReference type="PROSITE" id="PS50097"/>
    </source>
</evidence>
<feature type="domain" description="C2H2-type" evidence="19">
    <location>
        <begin position="1767"/>
        <end position="1795"/>
    </location>
</feature>
<dbReference type="Proteomes" id="UP000438429">
    <property type="component" value="Unassembled WGS sequence"/>
</dbReference>
<evidence type="ECO:0000256" key="1">
    <source>
        <dbReference type="ARBA" id="ARBA00000971"/>
    </source>
</evidence>
<feature type="compositionally biased region" description="Polar residues" evidence="16">
    <location>
        <begin position="1622"/>
        <end position="1638"/>
    </location>
</feature>
<feature type="compositionally biased region" description="Basic residues" evidence="16">
    <location>
        <begin position="545"/>
        <end position="577"/>
    </location>
</feature>
<dbReference type="GO" id="GO:0008270">
    <property type="term" value="F:zinc ion binding"/>
    <property type="evidence" value="ECO:0007669"/>
    <property type="project" value="UniProtKB-KW"/>
</dbReference>
<evidence type="ECO:0000256" key="3">
    <source>
        <dbReference type="ARBA" id="ARBA00006991"/>
    </source>
</evidence>
<feature type="compositionally biased region" description="Polar residues" evidence="16">
    <location>
        <begin position="865"/>
        <end position="881"/>
    </location>
</feature>
<dbReference type="GO" id="GO:0006457">
    <property type="term" value="P:protein folding"/>
    <property type="evidence" value="ECO:0007669"/>
    <property type="project" value="InterPro"/>
</dbReference>
<protein>
    <recommendedName>
        <fullName evidence="4">peptidylprolyl isomerase</fullName>
        <ecNumber evidence="4">5.2.1.8</ecNumber>
    </recommendedName>
</protein>
<feature type="compositionally biased region" description="Basic and acidic residues" evidence="16">
    <location>
        <begin position="271"/>
        <end position="289"/>
    </location>
</feature>
<dbReference type="InterPro" id="IPR036236">
    <property type="entry name" value="Znf_C2H2_sf"/>
</dbReference>
<feature type="region of interest" description="Disordered" evidence="16">
    <location>
        <begin position="1115"/>
        <end position="1142"/>
    </location>
</feature>
<feature type="compositionally biased region" description="Basic and acidic residues" evidence="16">
    <location>
        <begin position="1032"/>
        <end position="1059"/>
    </location>
</feature>
<dbReference type="PROSITE" id="PS00170">
    <property type="entry name" value="CSA_PPIASE_1"/>
    <property type="match status" value="1"/>
</dbReference>
<dbReference type="FunFam" id="3.30.160.60:FF:000256">
    <property type="entry name" value="PLAG1 like zinc finger 2"/>
    <property type="match status" value="1"/>
</dbReference>
<feature type="compositionally biased region" description="Basic residues" evidence="16">
    <location>
        <begin position="965"/>
        <end position="975"/>
    </location>
</feature>
<feature type="domain" description="C2H2-type" evidence="19">
    <location>
        <begin position="1878"/>
        <end position="1908"/>
    </location>
</feature>
<feature type="compositionally biased region" description="Basic and acidic residues" evidence="16">
    <location>
        <begin position="298"/>
        <end position="319"/>
    </location>
</feature>
<feature type="region of interest" description="Disordered" evidence="16">
    <location>
        <begin position="1167"/>
        <end position="1275"/>
    </location>
</feature>
<keyword evidence="8" id="KW-0862">Zinc</keyword>
<accession>A0A6A4S686</accession>
<feature type="domain" description="BTB" evidence="18">
    <location>
        <begin position="1404"/>
        <end position="1472"/>
    </location>
</feature>
<evidence type="ECO:0000256" key="15">
    <source>
        <dbReference type="PROSITE-ProRule" id="PRU00042"/>
    </source>
</evidence>
<evidence type="ECO:0000256" key="13">
    <source>
        <dbReference type="ARBA" id="ARBA00023235"/>
    </source>
</evidence>
<dbReference type="Gene3D" id="3.30.710.10">
    <property type="entry name" value="Potassium Channel Kv1.1, Chain A"/>
    <property type="match status" value="1"/>
</dbReference>
<evidence type="ECO:0000256" key="12">
    <source>
        <dbReference type="ARBA" id="ARBA00023163"/>
    </source>
</evidence>
<dbReference type="GO" id="GO:0000981">
    <property type="term" value="F:DNA-binding transcription factor activity, RNA polymerase II-specific"/>
    <property type="evidence" value="ECO:0007669"/>
    <property type="project" value="TreeGrafter"/>
</dbReference>
<evidence type="ECO:0000256" key="9">
    <source>
        <dbReference type="ARBA" id="ARBA00023015"/>
    </source>
</evidence>
<feature type="compositionally biased region" description="Low complexity" evidence="16">
    <location>
        <begin position="197"/>
        <end position="214"/>
    </location>
</feature>
<feature type="compositionally biased region" description="Basic and acidic residues" evidence="16">
    <location>
        <begin position="356"/>
        <end position="375"/>
    </location>
</feature>
<feature type="domain" description="C2H2-type" evidence="19">
    <location>
        <begin position="1821"/>
        <end position="1849"/>
    </location>
</feature>
<proteinExistence type="inferred from homology"/>
<evidence type="ECO:0000259" key="17">
    <source>
        <dbReference type="PROSITE" id="PS50072"/>
    </source>
</evidence>
<feature type="compositionally biased region" description="Low complexity" evidence="16">
    <location>
        <begin position="399"/>
        <end position="409"/>
    </location>
</feature>
<dbReference type="SMART" id="SM00225">
    <property type="entry name" value="BTB"/>
    <property type="match status" value="1"/>
</dbReference>
<dbReference type="GO" id="GO:0000978">
    <property type="term" value="F:RNA polymerase II cis-regulatory region sequence-specific DNA binding"/>
    <property type="evidence" value="ECO:0007669"/>
    <property type="project" value="TreeGrafter"/>
</dbReference>
<dbReference type="FunFam" id="3.30.160.60:FF:000900">
    <property type="entry name" value="Zinc finger and BTB domain containing 47"/>
    <property type="match status" value="1"/>
</dbReference>
<organism evidence="20 21">
    <name type="scientific">Scophthalmus maximus</name>
    <name type="common">Turbot</name>
    <name type="synonym">Psetta maxima</name>
    <dbReference type="NCBI Taxonomy" id="52904"/>
    <lineage>
        <taxon>Eukaryota</taxon>
        <taxon>Metazoa</taxon>
        <taxon>Chordata</taxon>
        <taxon>Craniata</taxon>
        <taxon>Vertebrata</taxon>
        <taxon>Euteleostomi</taxon>
        <taxon>Actinopterygii</taxon>
        <taxon>Neopterygii</taxon>
        <taxon>Teleostei</taxon>
        <taxon>Neoteleostei</taxon>
        <taxon>Acanthomorphata</taxon>
        <taxon>Carangaria</taxon>
        <taxon>Pleuronectiformes</taxon>
        <taxon>Pleuronectoidei</taxon>
        <taxon>Scophthalmidae</taxon>
        <taxon>Scophthalmus</taxon>
    </lineage>
</organism>
<dbReference type="PROSITE" id="PS50157">
    <property type="entry name" value="ZINC_FINGER_C2H2_2"/>
    <property type="match status" value="6"/>
</dbReference>
<feature type="domain" description="C2H2-type" evidence="19">
    <location>
        <begin position="1965"/>
        <end position="1993"/>
    </location>
</feature>
<dbReference type="SUPFAM" id="SSF54695">
    <property type="entry name" value="POZ domain"/>
    <property type="match status" value="1"/>
</dbReference>
<feature type="compositionally biased region" description="Basic residues" evidence="16">
    <location>
        <begin position="427"/>
        <end position="449"/>
    </location>
</feature>
<keyword evidence="7 15" id="KW-0863">Zinc-finger</keyword>
<evidence type="ECO:0000256" key="11">
    <source>
        <dbReference type="ARBA" id="ARBA00023125"/>
    </source>
</evidence>
<keyword evidence="9" id="KW-0805">Transcription regulation</keyword>
<feature type="compositionally biased region" description="Basic residues" evidence="16">
    <location>
        <begin position="1248"/>
        <end position="1269"/>
    </location>
</feature>
<feature type="region of interest" description="Disordered" evidence="16">
    <location>
        <begin position="653"/>
        <end position="1080"/>
    </location>
</feature>
<dbReference type="PROSITE" id="PS50097">
    <property type="entry name" value="BTB"/>
    <property type="match status" value="1"/>
</dbReference>
<dbReference type="FunFam" id="3.30.160.60:FF:000166">
    <property type="entry name" value="Zinc finger and BTB domain-containing 49"/>
    <property type="match status" value="1"/>
</dbReference>
<keyword evidence="13" id="KW-0413">Isomerase</keyword>
<comment type="subcellular location">
    <subcellularLocation>
        <location evidence="2">Nucleus</location>
    </subcellularLocation>
</comment>
<feature type="compositionally biased region" description="Polar residues" evidence="16">
    <location>
        <begin position="662"/>
        <end position="672"/>
    </location>
</feature>
<dbReference type="SUPFAM" id="SSF57667">
    <property type="entry name" value="beta-beta-alpha zinc fingers"/>
    <property type="match status" value="4"/>
</dbReference>
<dbReference type="FunFam" id="2.40.100.10:FF:000005">
    <property type="entry name" value="Peptidyl-prolyl cis-trans isomerase G"/>
    <property type="match status" value="1"/>
</dbReference>
<dbReference type="PANTHER" id="PTHR46105">
    <property type="entry name" value="AGAP004733-PA"/>
    <property type="match status" value="1"/>
</dbReference>
<dbReference type="PANTHER" id="PTHR46105:SF28">
    <property type="entry name" value="ZINC FINGER PROTEIN 37-LIKE"/>
    <property type="match status" value="1"/>
</dbReference>
<evidence type="ECO:0000313" key="21">
    <source>
        <dbReference type="Proteomes" id="UP000438429"/>
    </source>
</evidence>